<name>A0A5M3XP62_9ACTN</name>
<keyword evidence="3" id="KW-1185">Reference proteome</keyword>
<evidence type="ECO:0000259" key="1">
    <source>
        <dbReference type="PROSITE" id="PS50943"/>
    </source>
</evidence>
<protein>
    <recommendedName>
        <fullName evidence="1">HTH cro/C1-type domain-containing protein</fullName>
    </recommendedName>
</protein>
<dbReference type="SMART" id="SM00530">
    <property type="entry name" value="HTH_XRE"/>
    <property type="match status" value="1"/>
</dbReference>
<dbReference type="InterPro" id="IPR011990">
    <property type="entry name" value="TPR-like_helical_dom_sf"/>
</dbReference>
<evidence type="ECO:0000313" key="2">
    <source>
        <dbReference type="EMBL" id="GES23137.1"/>
    </source>
</evidence>
<dbReference type="SUPFAM" id="SSF47413">
    <property type="entry name" value="lambda repressor-like DNA-binding domains"/>
    <property type="match status" value="1"/>
</dbReference>
<dbReference type="AlphaFoldDB" id="A0A5M3XP62"/>
<proteinExistence type="predicted"/>
<dbReference type="Pfam" id="PF13560">
    <property type="entry name" value="HTH_31"/>
    <property type="match status" value="1"/>
</dbReference>
<sequence length="461" mass="49126">MADTRHSPAFSARLRAAVAVGDYATVIRLARCERGLTQDQLGAQIGYSAATISRFETGRQVLHDVETLRLLARGLEIPASWLGLSPLAPYDTVHDRRMPALPEGMPIRVESLVAAEEEAVQRRQFLAGLASITTTTLLTGEQSADAATVARRLESLLMGTAGSEAAPAVSVVELRRSLVTAKVVFDASRYDELSLILPRIVTAAHSTVDRLSGQNRDQALIQLSDAYALASELAVKLNQDGMAWVAADRALAAANRSGDPVSVGGASRSVAIAMRRQGRHEGAVALLTHAALGLGADTGEPDPEVLATYAALLCTAAYSCAQNGRRTQAIELIGEAEQAADRLPDTDRRGRLPTPANVGVYRIGIHTALGEPGVALDHARRVNHQLLPTPERQARYRIDTARAWAQYGRPNQAVQALLTAERTAPQEITRPSVAAMISGMLYGPGPTTAELRALAVRNGIT</sequence>
<dbReference type="Gene3D" id="1.25.40.10">
    <property type="entry name" value="Tetratricopeptide repeat domain"/>
    <property type="match status" value="1"/>
</dbReference>
<dbReference type="InterPro" id="IPR001387">
    <property type="entry name" value="Cro/C1-type_HTH"/>
</dbReference>
<dbReference type="PROSITE" id="PS50943">
    <property type="entry name" value="HTH_CROC1"/>
    <property type="match status" value="1"/>
</dbReference>
<dbReference type="EMBL" id="BLAF01000038">
    <property type="protein sequence ID" value="GES23137.1"/>
    <property type="molecule type" value="Genomic_DNA"/>
</dbReference>
<comment type="caution">
    <text evidence="2">The sequence shown here is derived from an EMBL/GenBank/DDBJ whole genome shotgun (WGS) entry which is preliminary data.</text>
</comment>
<evidence type="ECO:0000313" key="3">
    <source>
        <dbReference type="Proteomes" id="UP000377595"/>
    </source>
</evidence>
<dbReference type="InterPro" id="IPR010982">
    <property type="entry name" value="Lambda_DNA-bd_dom_sf"/>
</dbReference>
<organism evidence="2 3">
    <name type="scientific">Acrocarpospora pleiomorpha</name>
    <dbReference type="NCBI Taxonomy" id="90975"/>
    <lineage>
        <taxon>Bacteria</taxon>
        <taxon>Bacillati</taxon>
        <taxon>Actinomycetota</taxon>
        <taxon>Actinomycetes</taxon>
        <taxon>Streptosporangiales</taxon>
        <taxon>Streptosporangiaceae</taxon>
        <taxon>Acrocarpospora</taxon>
    </lineage>
</organism>
<dbReference type="GO" id="GO:0003677">
    <property type="term" value="F:DNA binding"/>
    <property type="evidence" value="ECO:0007669"/>
    <property type="project" value="InterPro"/>
</dbReference>
<dbReference type="CDD" id="cd00093">
    <property type="entry name" value="HTH_XRE"/>
    <property type="match status" value="1"/>
</dbReference>
<dbReference type="RefSeq" id="WP_170321730.1">
    <property type="nucleotide sequence ID" value="NZ_BLAF01000038.1"/>
</dbReference>
<gene>
    <name evidence="2" type="ORF">Aple_060360</name>
</gene>
<feature type="domain" description="HTH cro/C1-type" evidence="1">
    <location>
        <begin position="27"/>
        <end position="82"/>
    </location>
</feature>
<dbReference type="Proteomes" id="UP000377595">
    <property type="component" value="Unassembled WGS sequence"/>
</dbReference>
<reference evidence="2 3" key="1">
    <citation type="submission" date="2019-10" db="EMBL/GenBank/DDBJ databases">
        <title>Whole genome shotgun sequence of Acrocarpospora pleiomorpha NBRC 16267.</title>
        <authorList>
            <person name="Ichikawa N."/>
            <person name="Kimura A."/>
            <person name="Kitahashi Y."/>
            <person name="Komaki H."/>
            <person name="Oguchi A."/>
        </authorList>
    </citation>
    <scope>NUCLEOTIDE SEQUENCE [LARGE SCALE GENOMIC DNA]</scope>
    <source>
        <strain evidence="2 3">NBRC 16267</strain>
    </source>
</reference>
<accession>A0A5M3XP62</accession>
<dbReference type="Gene3D" id="1.10.260.40">
    <property type="entry name" value="lambda repressor-like DNA-binding domains"/>
    <property type="match status" value="1"/>
</dbReference>